<gene>
    <name evidence="6" type="ORF">SAMN04489793_2726</name>
</gene>
<evidence type="ECO:0000256" key="1">
    <source>
        <dbReference type="ARBA" id="ARBA00023015"/>
    </source>
</evidence>
<dbReference type="STRING" id="57704.SAMN04489793_2726"/>
<keyword evidence="7" id="KW-1185">Reference proteome</keyword>
<dbReference type="InterPro" id="IPR050109">
    <property type="entry name" value="HTH-type_TetR-like_transc_reg"/>
</dbReference>
<dbReference type="InterPro" id="IPR001647">
    <property type="entry name" value="HTH_TetR"/>
</dbReference>
<sequence>MPYVESAVRGPQIVAAARAVLIRDGVAKTSLRAVAAEAGIPLGTLQHVFPSKQQLLQAVIERVVDDISDVLRRTAETDAGLAHAIRNGMRNFWSALVTDERELQVLQYELVTHALRTPGLEDLARIQYERYTEAVREWCAEAADRAHETSAVPLDRLARVILGAVDGLILQHVAHPDPARSAADLDTVADMVVALAAPVPQ</sequence>
<dbReference type="EMBL" id="FNSA01000003">
    <property type="protein sequence ID" value="SEC60974.1"/>
    <property type="molecule type" value="Genomic_DNA"/>
</dbReference>
<reference evidence="7" key="1">
    <citation type="submission" date="2016-10" db="EMBL/GenBank/DDBJ databases">
        <authorList>
            <person name="Varghese N."/>
            <person name="Submissions S."/>
        </authorList>
    </citation>
    <scope>NUCLEOTIDE SEQUENCE [LARGE SCALE GENOMIC DNA]</scope>
    <source>
        <strain evidence="7">DSM 44234</strain>
    </source>
</reference>
<dbReference type="PROSITE" id="PS50977">
    <property type="entry name" value="HTH_TETR_2"/>
    <property type="match status" value="1"/>
</dbReference>
<dbReference type="GO" id="GO:0000976">
    <property type="term" value="F:transcription cis-regulatory region binding"/>
    <property type="evidence" value="ECO:0007669"/>
    <property type="project" value="TreeGrafter"/>
</dbReference>
<dbReference type="Pfam" id="PF17940">
    <property type="entry name" value="TetR_C_31"/>
    <property type="match status" value="1"/>
</dbReference>
<dbReference type="RefSeq" id="WP_068741852.1">
    <property type="nucleotide sequence ID" value="NZ_CBDRGN010000001.1"/>
</dbReference>
<evidence type="ECO:0000256" key="4">
    <source>
        <dbReference type="PROSITE-ProRule" id="PRU00335"/>
    </source>
</evidence>
<dbReference type="AlphaFoldDB" id="A0A1H4TY70"/>
<dbReference type="Proteomes" id="UP000182241">
    <property type="component" value="Unassembled WGS sequence"/>
</dbReference>
<keyword evidence="3" id="KW-0804">Transcription</keyword>
<dbReference type="PANTHER" id="PTHR30055">
    <property type="entry name" value="HTH-TYPE TRANSCRIPTIONAL REGULATOR RUTR"/>
    <property type="match status" value="1"/>
</dbReference>
<dbReference type="GO" id="GO:0003700">
    <property type="term" value="F:DNA-binding transcription factor activity"/>
    <property type="evidence" value="ECO:0007669"/>
    <property type="project" value="TreeGrafter"/>
</dbReference>
<organism evidence="6 7">
    <name type="scientific">Tsukamurella tyrosinosolvens</name>
    <dbReference type="NCBI Taxonomy" id="57704"/>
    <lineage>
        <taxon>Bacteria</taxon>
        <taxon>Bacillati</taxon>
        <taxon>Actinomycetota</taxon>
        <taxon>Actinomycetes</taxon>
        <taxon>Mycobacteriales</taxon>
        <taxon>Tsukamurellaceae</taxon>
        <taxon>Tsukamurella</taxon>
    </lineage>
</organism>
<dbReference type="InterPro" id="IPR036271">
    <property type="entry name" value="Tet_transcr_reg_TetR-rel_C_sf"/>
</dbReference>
<dbReference type="PANTHER" id="PTHR30055:SF234">
    <property type="entry name" value="HTH-TYPE TRANSCRIPTIONAL REGULATOR BETI"/>
    <property type="match status" value="1"/>
</dbReference>
<evidence type="ECO:0000256" key="3">
    <source>
        <dbReference type="ARBA" id="ARBA00023163"/>
    </source>
</evidence>
<protein>
    <submittedName>
        <fullName evidence="6">DNA-binding transcriptional regulator, AcrR family</fullName>
    </submittedName>
</protein>
<evidence type="ECO:0000259" key="5">
    <source>
        <dbReference type="PROSITE" id="PS50977"/>
    </source>
</evidence>
<proteinExistence type="predicted"/>
<evidence type="ECO:0000313" key="6">
    <source>
        <dbReference type="EMBL" id="SEC60974.1"/>
    </source>
</evidence>
<keyword evidence="2 4" id="KW-0238">DNA-binding</keyword>
<feature type="DNA-binding region" description="H-T-H motif" evidence="4">
    <location>
        <begin position="30"/>
        <end position="49"/>
    </location>
</feature>
<dbReference type="OrthoDB" id="5242433at2"/>
<dbReference type="InterPro" id="IPR041583">
    <property type="entry name" value="TetR_C_31"/>
</dbReference>
<feature type="domain" description="HTH tetR-type" evidence="5">
    <location>
        <begin position="7"/>
        <end position="67"/>
    </location>
</feature>
<dbReference type="Gene3D" id="1.10.357.10">
    <property type="entry name" value="Tetracycline Repressor, domain 2"/>
    <property type="match status" value="1"/>
</dbReference>
<evidence type="ECO:0000313" key="7">
    <source>
        <dbReference type="Proteomes" id="UP000182241"/>
    </source>
</evidence>
<dbReference type="SUPFAM" id="SSF46689">
    <property type="entry name" value="Homeodomain-like"/>
    <property type="match status" value="1"/>
</dbReference>
<name>A0A1H4TY70_TSUTY</name>
<accession>A0A1H4TY70</accession>
<dbReference type="InterPro" id="IPR009057">
    <property type="entry name" value="Homeodomain-like_sf"/>
</dbReference>
<keyword evidence="1" id="KW-0805">Transcription regulation</keyword>
<dbReference type="Pfam" id="PF00440">
    <property type="entry name" value="TetR_N"/>
    <property type="match status" value="1"/>
</dbReference>
<evidence type="ECO:0000256" key="2">
    <source>
        <dbReference type="ARBA" id="ARBA00023125"/>
    </source>
</evidence>
<dbReference type="SUPFAM" id="SSF48498">
    <property type="entry name" value="Tetracyclin repressor-like, C-terminal domain"/>
    <property type="match status" value="1"/>
</dbReference>
<dbReference type="PRINTS" id="PR00455">
    <property type="entry name" value="HTHTETR"/>
</dbReference>